<evidence type="ECO:0000259" key="2">
    <source>
        <dbReference type="Pfam" id="PF00535"/>
    </source>
</evidence>
<accession>A0A1B7XL45</accession>
<organism evidence="3 4">
    <name type="scientific">Halodesulfovibrio spirochaetisodalis</name>
    <dbReference type="NCBI Taxonomy" id="1560234"/>
    <lineage>
        <taxon>Bacteria</taxon>
        <taxon>Pseudomonadati</taxon>
        <taxon>Thermodesulfobacteriota</taxon>
        <taxon>Desulfovibrionia</taxon>
        <taxon>Desulfovibrionales</taxon>
        <taxon>Desulfovibrionaceae</taxon>
        <taxon>Halodesulfovibrio</taxon>
    </lineage>
</organism>
<dbReference type="GO" id="GO:0016740">
    <property type="term" value="F:transferase activity"/>
    <property type="evidence" value="ECO:0007669"/>
    <property type="project" value="UniProtKB-KW"/>
</dbReference>
<dbReference type="InterPro" id="IPR029044">
    <property type="entry name" value="Nucleotide-diphossugar_trans"/>
</dbReference>
<evidence type="ECO:0000313" key="4">
    <source>
        <dbReference type="Proteomes" id="UP000091979"/>
    </source>
</evidence>
<reference evidence="3 4" key="1">
    <citation type="submission" date="2015-01" db="EMBL/GenBank/DDBJ databases">
        <title>Desulfovibrio sp. JC271 draft genome sequence.</title>
        <authorList>
            <person name="Shivani Y."/>
            <person name="Subhash Y."/>
            <person name="Sasikala C."/>
            <person name="Ramana C.V."/>
        </authorList>
    </citation>
    <scope>NUCLEOTIDE SEQUENCE [LARGE SCALE GENOMIC DNA]</scope>
    <source>
        <strain evidence="3 4">JC271</strain>
    </source>
</reference>
<dbReference type="Gene3D" id="3.90.550.10">
    <property type="entry name" value="Spore Coat Polysaccharide Biosynthesis Protein SpsA, Chain A"/>
    <property type="match status" value="1"/>
</dbReference>
<dbReference type="STRING" id="1560234.SP90_02650"/>
<dbReference type="AlphaFoldDB" id="A0A1B7XL45"/>
<comment type="caution">
    <text evidence="3">The sequence shown here is derived from an EMBL/GenBank/DDBJ whole genome shotgun (WGS) entry which is preliminary data.</text>
</comment>
<sequence length="256" mass="28745">MATTTGLILTYNGEHTLEQCINSLSFCDTVLVIDSFSTDNTVSIAERLGATVIQNAWNGPAAQFEFAFDQITTDWVVSLDQDEVCTTSLKEKIIAAIDSAPQDIAGYYTKRKSWYYNRFMKHSGWYPDWLLRVFKPEKLDVKVSGAHYSFHPKGKTTNLDAEILHYPYMSFSQHLQKIDSYAQQGADDLRAKGKKGGLGKGISHGTMRFIKLYFIKLGFLDGKAGFINAVHGAFYAFLKYVRVTEGNWGAPFDADN</sequence>
<dbReference type="OrthoDB" id="9815923at2"/>
<proteinExistence type="inferred from homology"/>
<dbReference type="InterPro" id="IPR001173">
    <property type="entry name" value="Glyco_trans_2-like"/>
</dbReference>
<feature type="domain" description="Glycosyltransferase 2-like" evidence="2">
    <location>
        <begin position="8"/>
        <end position="141"/>
    </location>
</feature>
<dbReference type="Pfam" id="PF00535">
    <property type="entry name" value="Glycos_transf_2"/>
    <property type="match status" value="1"/>
</dbReference>
<dbReference type="PANTHER" id="PTHR43630:SF2">
    <property type="entry name" value="GLYCOSYLTRANSFERASE"/>
    <property type="match status" value="1"/>
</dbReference>
<evidence type="ECO:0000256" key="1">
    <source>
        <dbReference type="ARBA" id="ARBA00038494"/>
    </source>
</evidence>
<dbReference type="PATRIC" id="fig|1560234.3.peg.1985"/>
<protein>
    <submittedName>
        <fullName evidence="3">Glycosyl transferase family 2</fullName>
    </submittedName>
</protein>
<keyword evidence="3" id="KW-0808">Transferase</keyword>
<keyword evidence="4" id="KW-1185">Reference proteome</keyword>
<gene>
    <name evidence="3" type="ORF">SP90_02650</name>
</gene>
<dbReference type="RefSeq" id="WP_066852281.1">
    <property type="nucleotide sequence ID" value="NZ_JXMS01000003.1"/>
</dbReference>
<name>A0A1B7XL45_9BACT</name>
<dbReference type="Proteomes" id="UP000091979">
    <property type="component" value="Unassembled WGS sequence"/>
</dbReference>
<dbReference type="EMBL" id="JXMS01000003">
    <property type="protein sequence ID" value="OBQ56233.1"/>
    <property type="molecule type" value="Genomic_DNA"/>
</dbReference>
<dbReference type="CDD" id="cd02511">
    <property type="entry name" value="Beta4Glucosyltransferase"/>
    <property type="match status" value="1"/>
</dbReference>
<comment type="similarity">
    <text evidence="1">Belongs to the glycosyltransferase 2 family. WaaE/KdtX subfamily.</text>
</comment>
<evidence type="ECO:0000313" key="3">
    <source>
        <dbReference type="EMBL" id="OBQ56233.1"/>
    </source>
</evidence>
<dbReference type="SUPFAM" id="SSF53448">
    <property type="entry name" value="Nucleotide-diphospho-sugar transferases"/>
    <property type="match status" value="1"/>
</dbReference>
<dbReference type="PANTHER" id="PTHR43630">
    <property type="entry name" value="POLY-BETA-1,6-N-ACETYL-D-GLUCOSAMINE SYNTHASE"/>
    <property type="match status" value="1"/>
</dbReference>